<evidence type="ECO:0000256" key="1">
    <source>
        <dbReference type="SAM" id="MobiDB-lite"/>
    </source>
</evidence>
<feature type="compositionally biased region" description="Polar residues" evidence="1">
    <location>
        <begin position="15"/>
        <end position="39"/>
    </location>
</feature>
<keyword evidence="3" id="KW-1185">Reference proteome</keyword>
<evidence type="ECO:0000313" key="2">
    <source>
        <dbReference type="EMBL" id="KAL0948708.1"/>
    </source>
</evidence>
<gene>
    <name evidence="2" type="ORF">HGRIS_008842</name>
</gene>
<sequence>MSLKRPFPFADGASHRNSGPTPTSSELANDTYAGNNTFFSLEDRSRGTPDQYGDSQGFFLDTRPKSFGGYTEGLEAGSSHRQAQG</sequence>
<proteinExistence type="predicted"/>
<reference evidence="3" key="1">
    <citation type="submission" date="2024-06" db="EMBL/GenBank/DDBJ databases">
        <title>Multi-omics analyses provide insights into the biosynthesis of the anticancer antibiotic pleurotin in Hohenbuehelia grisea.</title>
        <authorList>
            <person name="Weaver J.A."/>
            <person name="Alberti F."/>
        </authorList>
    </citation>
    <scope>NUCLEOTIDE SEQUENCE [LARGE SCALE GENOMIC DNA]</scope>
    <source>
        <strain evidence="3">T-177</strain>
    </source>
</reference>
<feature type="region of interest" description="Disordered" evidence="1">
    <location>
        <begin position="1"/>
        <end position="85"/>
    </location>
</feature>
<accession>A0ABR3IZG0</accession>
<protein>
    <submittedName>
        <fullName evidence="2">Uncharacterized protein</fullName>
    </submittedName>
</protein>
<comment type="caution">
    <text evidence="2">The sequence shown here is derived from an EMBL/GenBank/DDBJ whole genome shotgun (WGS) entry which is preliminary data.</text>
</comment>
<name>A0ABR3IZG0_9AGAR</name>
<organism evidence="2 3">
    <name type="scientific">Hohenbuehelia grisea</name>
    <dbReference type="NCBI Taxonomy" id="104357"/>
    <lineage>
        <taxon>Eukaryota</taxon>
        <taxon>Fungi</taxon>
        <taxon>Dikarya</taxon>
        <taxon>Basidiomycota</taxon>
        <taxon>Agaricomycotina</taxon>
        <taxon>Agaricomycetes</taxon>
        <taxon>Agaricomycetidae</taxon>
        <taxon>Agaricales</taxon>
        <taxon>Pleurotineae</taxon>
        <taxon>Pleurotaceae</taxon>
        <taxon>Hohenbuehelia</taxon>
    </lineage>
</organism>
<dbReference type="Proteomes" id="UP001556367">
    <property type="component" value="Unassembled WGS sequence"/>
</dbReference>
<dbReference type="EMBL" id="JASNQZ010000012">
    <property type="protein sequence ID" value="KAL0948708.1"/>
    <property type="molecule type" value="Genomic_DNA"/>
</dbReference>
<evidence type="ECO:0000313" key="3">
    <source>
        <dbReference type="Proteomes" id="UP001556367"/>
    </source>
</evidence>